<protein>
    <recommendedName>
        <fullName evidence="4">Secreted protein</fullName>
    </recommendedName>
</protein>
<proteinExistence type="predicted"/>
<feature type="signal peptide" evidence="1">
    <location>
        <begin position="1"/>
        <end position="24"/>
    </location>
</feature>
<dbReference type="Proteomes" id="UP000075420">
    <property type="component" value="Unassembled WGS sequence"/>
</dbReference>
<dbReference type="EMBL" id="JELY01001225">
    <property type="protein sequence ID" value="KYF56512.1"/>
    <property type="molecule type" value="Genomic_DNA"/>
</dbReference>
<evidence type="ECO:0008006" key="4">
    <source>
        <dbReference type="Google" id="ProtNLM"/>
    </source>
</evidence>
<feature type="chain" id="PRO_5007566007" description="Secreted protein" evidence="1">
    <location>
        <begin position="25"/>
        <end position="83"/>
    </location>
</feature>
<dbReference type="Pfam" id="PF11617">
    <property type="entry name" value="Cu-binding_MopE"/>
    <property type="match status" value="1"/>
</dbReference>
<gene>
    <name evidence="2" type="ORF">BE08_07640</name>
</gene>
<keyword evidence="1" id="KW-0732">Signal</keyword>
<comment type="caution">
    <text evidence="2">The sequence shown here is derived from an EMBL/GenBank/DDBJ whole genome shotgun (WGS) entry which is preliminary data.</text>
</comment>
<reference evidence="2 3" key="1">
    <citation type="submission" date="2014-02" db="EMBL/GenBank/DDBJ databases">
        <title>The small core and large imbalanced accessory genome model reveals a collaborative survival strategy of Sorangium cellulosum strains in nature.</title>
        <authorList>
            <person name="Han K."/>
            <person name="Peng R."/>
            <person name="Blom J."/>
            <person name="Li Y.-Z."/>
        </authorList>
    </citation>
    <scope>NUCLEOTIDE SEQUENCE [LARGE SCALE GENOMIC DNA]</scope>
    <source>
        <strain evidence="2 3">So0157-25</strain>
    </source>
</reference>
<name>A0A150PLG6_SORCE</name>
<evidence type="ECO:0000313" key="2">
    <source>
        <dbReference type="EMBL" id="KYF56512.1"/>
    </source>
</evidence>
<organism evidence="2 3">
    <name type="scientific">Sorangium cellulosum</name>
    <name type="common">Polyangium cellulosum</name>
    <dbReference type="NCBI Taxonomy" id="56"/>
    <lineage>
        <taxon>Bacteria</taxon>
        <taxon>Pseudomonadati</taxon>
        <taxon>Myxococcota</taxon>
        <taxon>Polyangia</taxon>
        <taxon>Polyangiales</taxon>
        <taxon>Polyangiaceae</taxon>
        <taxon>Sorangium</taxon>
    </lineage>
</organism>
<evidence type="ECO:0000256" key="1">
    <source>
        <dbReference type="SAM" id="SignalP"/>
    </source>
</evidence>
<sequence>MVTSAATDALRALVLVLGCALVTACGPTLQDRDGDGFDGSEDCNDANAKVHPDAAEICDDGIDNDCNLMVDAGDAACAGESGA</sequence>
<accession>A0A150PLG6</accession>
<evidence type="ECO:0000313" key="3">
    <source>
        <dbReference type="Proteomes" id="UP000075420"/>
    </source>
</evidence>
<dbReference type="AlphaFoldDB" id="A0A150PLG6"/>
<dbReference type="InterPro" id="IPR021655">
    <property type="entry name" value="Put_metal-bd"/>
</dbReference>